<dbReference type="HOGENOM" id="CLU_2388139_0_0_1"/>
<organism evidence="2">
    <name type="scientific">Caenorhabditis brenneri</name>
    <name type="common">Nematode worm</name>
    <dbReference type="NCBI Taxonomy" id="135651"/>
    <lineage>
        <taxon>Eukaryota</taxon>
        <taxon>Metazoa</taxon>
        <taxon>Ecdysozoa</taxon>
        <taxon>Nematoda</taxon>
        <taxon>Chromadorea</taxon>
        <taxon>Rhabditida</taxon>
        <taxon>Rhabditina</taxon>
        <taxon>Rhabditomorpha</taxon>
        <taxon>Rhabditoidea</taxon>
        <taxon>Rhabditidae</taxon>
        <taxon>Peloderinae</taxon>
        <taxon>Caenorhabditis</taxon>
    </lineage>
</organism>
<gene>
    <name evidence="1" type="ORF">CAEBREN_13594</name>
</gene>
<proteinExistence type="predicted"/>
<reference evidence="2" key="1">
    <citation type="submission" date="2011-07" db="EMBL/GenBank/DDBJ databases">
        <authorList>
            <consortium name="Caenorhabditis brenneri Sequencing and Analysis Consortium"/>
            <person name="Wilson R.K."/>
        </authorList>
    </citation>
    <scope>NUCLEOTIDE SEQUENCE [LARGE SCALE GENOMIC DNA]</scope>
    <source>
        <strain evidence="2">PB2801</strain>
    </source>
</reference>
<evidence type="ECO:0000313" key="1">
    <source>
        <dbReference type="EMBL" id="EGT35112.1"/>
    </source>
</evidence>
<dbReference type="Proteomes" id="UP000008068">
    <property type="component" value="Unassembled WGS sequence"/>
</dbReference>
<keyword evidence="2" id="KW-1185">Reference proteome</keyword>
<sequence>MECRRRSNEHQENPEGRKLWIVPENRCIKMNERLDVKCIVKPAEGKLEKHANRSPELHFEHQEKWSQFAGKLMQTVHHVHQMVEIHQSKMPKTR</sequence>
<evidence type="ECO:0000313" key="2">
    <source>
        <dbReference type="Proteomes" id="UP000008068"/>
    </source>
</evidence>
<dbReference type="InParanoid" id="G0NP74"/>
<protein>
    <submittedName>
        <fullName evidence="1">Uncharacterized protein</fullName>
    </submittedName>
</protein>
<accession>G0NP74</accession>
<name>G0NP74_CAEBE</name>
<dbReference type="AlphaFoldDB" id="G0NP74"/>
<dbReference type="EMBL" id="GL379919">
    <property type="protein sequence ID" value="EGT35112.1"/>
    <property type="molecule type" value="Genomic_DNA"/>
</dbReference>